<sequence>MTHVEGLLTVYKTGELTVVGFGGHDSIMNLNLAQCRDELVSLIQEHDCKTLAFDLTGVKVMPSGTLGLMAAMRKLDVDVHVYNPSVDVREVLEITKLDSLIHVHEIEIPNS</sequence>
<proteinExistence type="predicted"/>
<reference evidence="3" key="1">
    <citation type="submission" date="2011-02" db="EMBL/GenBank/DDBJ databases">
        <title>The complete genome of Planctomyces brasiliensis DSM 5305.</title>
        <authorList>
            <person name="Lucas S."/>
            <person name="Copeland A."/>
            <person name="Lapidus A."/>
            <person name="Bruce D."/>
            <person name="Goodwin L."/>
            <person name="Pitluck S."/>
            <person name="Kyrpides N."/>
            <person name="Mavromatis K."/>
            <person name="Pagani I."/>
            <person name="Ivanova N."/>
            <person name="Ovchinnikova G."/>
            <person name="Lu M."/>
            <person name="Detter J.C."/>
            <person name="Han C."/>
            <person name="Land M."/>
            <person name="Hauser L."/>
            <person name="Markowitz V."/>
            <person name="Cheng J.-F."/>
            <person name="Hugenholtz P."/>
            <person name="Woyke T."/>
            <person name="Wu D."/>
            <person name="Tindall B."/>
            <person name="Pomrenke H.G."/>
            <person name="Brambilla E."/>
            <person name="Klenk H.-P."/>
            <person name="Eisen J.A."/>
        </authorList>
    </citation>
    <scope>NUCLEOTIDE SEQUENCE [LARGE SCALE GENOMIC DNA]</scope>
    <source>
        <strain evidence="3">ATCC 49424 / DSM 5305 / JCM 21570 / NBRC 103401 / IFAM 1448</strain>
    </source>
</reference>
<dbReference type="OrthoDB" id="213402at2"/>
<dbReference type="AlphaFoldDB" id="F0SSK0"/>
<dbReference type="CDD" id="cd07043">
    <property type="entry name" value="STAS_anti-anti-sigma_factors"/>
    <property type="match status" value="1"/>
</dbReference>
<evidence type="ECO:0000259" key="1">
    <source>
        <dbReference type="Pfam" id="PF01740"/>
    </source>
</evidence>
<dbReference type="InterPro" id="IPR036513">
    <property type="entry name" value="STAS_dom_sf"/>
</dbReference>
<accession>F0SSK0</accession>
<dbReference type="Proteomes" id="UP000006860">
    <property type="component" value="Chromosome"/>
</dbReference>
<protein>
    <recommendedName>
        <fullName evidence="1">STAS domain-containing protein</fullName>
    </recommendedName>
</protein>
<dbReference type="Gene3D" id="3.30.750.24">
    <property type="entry name" value="STAS domain"/>
    <property type="match status" value="1"/>
</dbReference>
<dbReference type="KEGG" id="pbs:Plabr_2716"/>
<dbReference type="RefSeq" id="WP_013629040.1">
    <property type="nucleotide sequence ID" value="NC_015174.1"/>
</dbReference>
<name>F0SSK0_RUBBR</name>
<dbReference type="HOGENOM" id="CLU_2156481_0_0_0"/>
<evidence type="ECO:0000313" key="2">
    <source>
        <dbReference type="EMBL" id="ADY60316.1"/>
    </source>
</evidence>
<dbReference type="InterPro" id="IPR002645">
    <property type="entry name" value="STAS_dom"/>
</dbReference>
<evidence type="ECO:0000313" key="3">
    <source>
        <dbReference type="Proteomes" id="UP000006860"/>
    </source>
</evidence>
<dbReference type="SUPFAM" id="SSF52091">
    <property type="entry name" value="SpoIIaa-like"/>
    <property type="match status" value="1"/>
</dbReference>
<dbReference type="EMBL" id="CP002546">
    <property type="protein sequence ID" value="ADY60316.1"/>
    <property type="molecule type" value="Genomic_DNA"/>
</dbReference>
<dbReference type="eggNOG" id="ENOG50343Z1">
    <property type="taxonomic scope" value="Bacteria"/>
</dbReference>
<keyword evidence="3" id="KW-1185">Reference proteome</keyword>
<gene>
    <name evidence="2" type="ordered locus">Plabr_2716</name>
</gene>
<organism evidence="2 3">
    <name type="scientific">Rubinisphaera brasiliensis (strain ATCC 49424 / DSM 5305 / JCM 21570 / IAM 15109 / NBRC 103401 / IFAM 1448)</name>
    <name type="common">Planctomyces brasiliensis</name>
    <dbReference type="NCBI Taxonomy" id="756272"/>
    <lineage>
        <taxon>Bacteria</taxon>
        <taxon>Pseudomonadati</taxon>
        <taxon>Planctomycetota</taxon>
        <taxon>Planctomycetia</taxon>
        <taxon>Planctomycetales</taxon>
        <taxon>Planctomycetaceae</taxon>
        <taxon>Rubinisphaera</taxon>
    </lineage>
</organism>
<dbReference type="Pfam" id="PF01740">
    <property type="entry name" value="STAS"/>
    <property type="match status" value="1"/>
</dbReference>
<dbReference type="STRING" id="756272.Plabr_2716"/>
<feature type="domain" description="STAS" evidence="1">
    <location>
        <begin position="30"/>
        <end position="104"/>
    </location>
</feature>